<evidence type="ECO:0000259" key="5">
    <source>
        <dbReference type="PROSITE" id="PS50893"/>
    </source>
</evidence>
<dbReference type="RefSeq" id="WP_013553587.1">
    <property type="nucleotide sequence ID" value="NC_014935.1"/>
</dbReference>
<dbReference type="eggNOG" id="COG1121">
    <property type="taxonomic scope" value="Bacteria"/>
</dbReference>
<evidence type="ECO:0000313" key="6">
    <source>
        <dbReference type="EMBL" id="ADV45892.1"/>
    </source>
</evidence>
<dbReference type="PANTHER" id="PTHR42734">
    <property type="entry name" value="METAL TRANSPORT SYSTEM ATP-BINDING PROTEIN TM_0124-RELATED"/>
    <property type="match status" value="1"/>
</dbReference>
<accession>E6X1F9</accession>
<dbReference type="PROSITE" id="PS50893">
    <property type="entry name" value="ABC_TRANSPORTER_2"/>
    <property type="match status" value="1"/>
</dbReference>
<dbReference type="InterPro" id="IPR017871">
    <property type="entry name" value="ABC_transporter-like_CS"/>
</dbReference>
<name>E6X1F9_NITSE</name>
<evidence type="ECO:0000256" key="3">
    <source>
        <dbReference type="ARBA" id="ARBA00022741"/>
    </source>
</evidence>
<dbReference type="STRING" id="749222.Nitsa_0624"/>
<proteinExistence type="inferred from homology"/>
<dbReference type="SUPFAM" id="SSF52540">
    <property type="entry name" value="P-loop containing nucleoside triphosphate hydrolases"/>
    <property type="match status" value="1"/>
</dbReference>
<keyword evidence="4" id="KW-0067">ATP-binding</keyword>
<dbReference type="GO" id="GO:0016887">
    <property type="term" value="F:ATP hydrolysis activity"/>
    <property type="evidence" value="ECO:0007669"/>
    <property type="project" value="InterPro"/>
</dbReference>
<dbReference type="InterPro" id="IPR003439">
    <property type="entry name" value="ABC_transporter-like_ATP-bd"/>
</dbReference>
<dbReference type="PANTHER" id="PTHR42734:SF17">
    <property type="entry name" value="METAL TRANSPORT SYSTEM ATP-BINDING PROTEIN TM_0124-RELATED"/>
    <property type="match status" value="1"/>
</dbReference>
<dbReference type="GO" id="GO:0005524">
    <property type="term" value="F:ATP binding"/>
    <property type="evidence" value="ECO:0007669"/>
    <property type="project" value="UniProtKB-KW"/>
</dbReference>
<dbReference type="AlphaFoldDB" id="E6X1F9"/>
<dbReference type="OrthoDB" id="9806726at2"/>
<comment type="similarity">
    <text evidence="1">Belongs to the ABC transporter superfamily.</text>
</comment>
<dbReference type="InterPro" id="IPR050153">
    <property type="entry name" value="Metal_Ion_Import_ABC"/>
</dbReference>
<dbReference type="HOGENOM" id="CLU_000604_1_11_7"/>
<reference evidence="6 7" key="1">
    <citation type="journal article" date="2011" name="Stand. Genomic Sci.">
        <title>Complete genome sequence of Nitratifractor salsuginis type strain (E9I37-1).</title>
        <authorList>
            <person name="Anderson I."/>
            <person name="Sikorski J."/>
            <person name="Zeytun A."/>
            <person name="Nolan M."/>
            <person name="Lapidus A."/>
            <person name="Lucas S."/>
            <person name="Hammon N."/>
            <person name="Deshpande S."/>
            <person name="Cheng J.F."/>
            <person name="Tapia R."/>
            <person name="Han C."/>
            <person name="Goodwin L."/>
            <person name="Pitluck S."/>
            <person name="Liolios K."/>
            <person name="Pagani I."/>
            <person name="Ivanova N."/>
            <person name="Huntemann M."/>
            <person name="Mavromatis K."/>
            <person name="Ovchinikova G."/>
            <person name="Pati A."/>
            <person name="Chen A."/>
            <person name="Palaniappan K."/>
            <person name="Land M."/>
            <person name="Hauser L."/>
            <person name="Brambilla E.M."/>
            <person name="Ngatchou-Djao O.D."/>
            <person name="Rohde M."/>
            <person name="Tindall B.J."/>
            <person name="Goker M."/>
            <person name="Detter J.C."/>
            <person name="Woyke T."/>
            <person name="Bristow J."/>
            <person name="Eisen J.A."/>
            <person name="Markowitz V."/>
            <person name="Hugenholtz P."/>
            <person name="Klenk H.P."/>
            <person name="Kyrpides N.C."/>
        </authorList>
    </citation>
    <scope>NUCLEOTIDE SEQUENCE [LARGE SCALE GENOMIC DNA]</scope>
    <source>
        <strain evidence="7">DSM 16511 / JCM 12458 / E9I37-1</strain>
    </source>
</reference>
<dbReference type="SMART" id="SM00382">
    <property type="entry name" value="AAA"/>
    <property type="match status" value="1"/>
</dbReference>
<gene>
    <name evidence="6" type="ordered locus">Nitsa_0624</name>
</gene>
<keyword evidence="2" id="KW-0813">Transport</keyword>
<feature type="domain" description="ABC transporter" evidence="5">
    <location>
        <begin position="4"/>
        <end position="244"/>
    </location>
</feature>
<dbReference type="KEGG" id="nsa:Nitsa_0624"/>
<sequence length="267" mass="30221">MKILKVEKVSFAYDREPVLKEVSLEVGEREFVAIIGPNGGGKSTLLKLIMGQFEPQSGQITVLGKSPKEAREEIGYVPQNTNVNLEFPIRVLDVVMMGNPKQHREAAGWWERLFPVRYNDIEKRCAYSTLEKVGMEAYMHRRIGDLSGGQRQRVMIARALCAHPRLLILDEPTSSIDVEGQQQIFSLLKELSKDLSILVVSHDLSVITDYADKVVYLNRTAYTHDLRNAPIHLKPPEGDHFCEVELMQMLSQKSCDCEQHGGKEKDS</sequence>
<evidence type="ECO:0000256" key="1">
    <source>
        <dbReference type="ARBA" id="ARBA00005417"/>
    </source>
</evidence>
<reference evidence="7" key="2">
    <citation type="submission" date="2011-01" db="EMBL/GenBank/DDBJ databases">
        <title>The complete genome of Nitratifractor salsuginis DSM 16511.</title>
        <authorList>
            <consortium name="US DOE Joint Genome Institute (JGI-PGF)"/>
            <person name="Lucas S."/>
            <person name="Copeland A."/>
            <person name="Lapidus A."/>
            <person name="Bruce D."/>
            <person name="Goodwin L."/>
            <person name="Pitluck S."/>
            <person name="Kyrpides N."/>
            <person name="Mavromatis K."/>
            <person name="Ivanova N."/>
            <person name="Mikhailova N."/>
            <person name="Zeytun A."/>
            <person name="Detter J.C."/>
            <person name="Tapia R."/>
            <person name="Han C."/>
            <person name="Land M."/>
            <person name="Hauser L."/>
            <person name="Markowitz V."/>
            <person name="Cheng J.-F."/>
            <person name="Hugenholtz P."/>
            <person name="Woyke T."/>
            <person name="Wu D."/>
            <person name="Tindall B."/>
            <person name="Schuetze A."/>
            <person name="Brambilla E."/>
            <person name="Klenk H.-P."/>
            <person name="Eisen J.A."/>
        </authorList>
    </citation>
    <scope>NUCLEOTIDE SEQUENCE [LARGE SCALE GENOMIC DNA]</scope>
    <source>
        <strain evidence="7">DSM 16511 / JCM 12458 / E9I37-1</strain>
    </source>
</reference>
<dbReference type="Proteomes" id="UP000008633">
    <property type="component" value="Chromosome"/>
</dbReference>
<evidence type="ECO:0000313" key="7">
    <source>
        <dbReference type="Proteomes" id="UP000008633"/>
    </source>
</evidence>
<evidence type="ECO:0000256" key="4">
    <source>
        <dbReference type="ARBA" id="ARBA00022840"/>
    </source>
</evidence>
<dbReference type="PROSITE" id="PS00211">
    <property type="entry name" value="ABC_TRANSPORTER_1"/>
    <property type="match status" value="1"/>
</dbReference>
<dbReference type="Gene3D" id="3.40.50.300">
    <property type="entry name" value="P-loop containing nucleotide triphosphate hydrolases"/>
    <property type="match status" value="1"/>
</dbReference>
<protein>
    <submittedName>
        <fullName evidence="6">ABC transporter related protein</fullName>
    </submittedName>
</protein>
<dbReference type="EMBL" id="CP002452">
    <property type="protein sequence ID" value="ADV45892.1"/>
    <property type="molecule type" value="Genomic_DNA"/>
</dbReference>
<organism evidence="6 7">
    <name type="scientific">Nitratifractor salsuginis (strain DSM 16511 / JCM 12458 / E9I37-1)</name>
    <dbReference type="NCBI Taxonomy" id="749222"/>
    <lineage>
        <taxon>Bacteria</taxon>
        <taxon>Pseudomonadati</taxon>
        <taxon>Campylobacterota</taxon>
        <taxon>Epsilonproteobacteria</taxon>
        <taxon>Campylobacterales</taxon>
        <taxon>Sulfurovaceae</taxon>
        <taxon>Nitratifractor</taxon>
    </lineage>
</organism>
<dbReference type="InterPro" id="IPR027417">
    <property type="entry name" value="P-loop_NTPase"/>
</dbReference>
<evidence type="ECO:0000256" key="2">
    <source>
        <dbReference type="ARBA" id="ARBA00022448"/>
    </source>
</evidence>
<dbReference type="InterPro" id="IPR003593">
    <property type="entry name" value="AAA+_ATPase"/>
</dbReference>
<keyword evidence="3" id="KW-0547">Nucleotide-binding</keyword>
<keyword evidence="7" id="KW-1185">Reference proteome</keyword>
<dbReference type="CDD" id="cd03235">
    <property type="entry name" value="ABC_Metallic_Cations"/>
    <property type="match status" value="1"/>
</dbReference>
<dbReference type="Pfam" id="PF00005">
    <property type="entry name" value="ABC_tran"/>
    <property type="match status" value="1"/>
</dbReference>